<feature type="region of interest" description="Disordered" evidence="1">
    <location>
        <begin position="35"/>
        <end position="54"/>
    </location>
</feature>
<evidence type="ECO:0000256" key="1">
    <source>
        <dbReference type="SAM" id="MobiDB-lite"/>
    </source>
</evidence>
<accession>A0A6A6JAB4</accession>
<feature type="compositionally biased region" description="Basic and acidic residues" evidence="1">
    <location>
        <begin position="123"/>
        <end position="140"/>
    </location>
</feature>
<organism evidence="2 3">
    <name type="scientific">Westerdykella ornata</name>
    <dbReference type="NCBI Taxonomy" id="318751"/>
    <lineage>
        <taxon>Eukaryota</taxon>
        <taxon>Fungi</taxon>
        <taxon>Dikarya</taxon>
        <taxon>Ascomycota</taxon>
        <taxon>Pezizomycotina</taxon>
        <taxon>Dothideomycetes</taxon>
        <taxon>Pleosporomycetidae</taxon>
        <taxon>Pleosporales</taxon>
        <taxon>Sporormiaceae</taxon>
        <taxon>Westerdykella</taxon>
    </lineage>
</organism>
<dbReference type="RefSeq" id="XP_033649678.1">
    <property type="nucleotide sequence ID" value="XM_033793987.1"/>
</dbReference>
<dbReference type="AlphaFoldDB" id="A0A6A6JAB4"/>
<reference evidence="2" key="1">
    <citation type="journal article" date="2020" name="Stud. Mycol.">
        <title>101 Dothideomycetes genomes: a test case for predicting lifestyles and emergence of pathogens.</title>
        <authorList>
            <person name="Haridas S."/>
            <person name="Albert R."/>
            <person name="Binder M."/>
            <person name="Bloem J."/>
            <person name="Labutti K."/>
            <person name="Salamov A."/>
            <person name="Andreopoulos B."/>
            <person name="Baker S."/>
            <person name="Barry K."/>
            <person name="Bills G."/>
            <person name="Bluhm B."/>
            <person name="Cannon C."/>
            <person name="Castanera R."/>
            <person name="Culley D."/>
            <person name="Daum C."/>
            <person name="Ezra D."/>
            <person name="Gonzalez J."/>
            <person name="Henrissat B."/>
            <person name="Kuo A."/>
            <person name="Liang C."/>
            <person name="Lipzen A."/>
            <person name="Lutzoni F."/>
            <person name="Magnuson J."/>
            <person name="Mondo S."/>
            <person name="Nolan M."/>
            <person name="Ohm R."/>
            <person name="Pangilinan J."/>
            <person name="Park H.-J."/>
            <person name="Ramirez L."/>
            <person name="Alfaro M."/>
            <person name="Sun H."/>
            <person name="Tritt A."/>
            <person name="Yoshinaga Y."/>
            <person name="Zwiers L.-H."/>
            <person name="Turgeon B."/>
            <person name="Goodwin S."/>
            <person name="Spatafora J."/>
            <person name="Crous P."/>
            <person name="Grigoriev I."/>
        </authorList>
    </citation>
    <scope>NUCLEOTIDE SEQUENCE</scope>
    <source>
        <strain evidence="2">CBS 379.55</strain>
    </source>
</reference>
<dbReference type="Proteomes" id="UP000800097">
    <property type="component" value="Unassembled WGS sequence"/>
</dbReference>
<dbReference type="GeneID" id="54547162"/>
<gene>
    <name evidence="2" type="ORF">EI97DRAFT_234924</name>
</gene>
<keyword evidence="3" id="KW-1185">Reference proteome</keyword>
<protein>
    <submittedName>
        <fullName evidence="2">Uncharacterized protein</fullName>
    </submittedName>
</protein>
<name>A0A6A6JAB4_WESOR</name>
<sequence>MTREDDEAWLDKCETLNSSRPSAGIAKAAGHLEILGNGHGPVKGGDSHDSPSRNFVHQRKKLGDAGKSSTPVDDSSYCCPTEKGSVALNASCLIVCGAVGRARMCSVLREQNVRRTVSMGRRQPMDKVEDPDGPHHDPHLQKPNNRTTLCILHTKRDRVAVWDFFLNKAWSSGCCTDDLCRWTPGFNVPAGRKSRRAEKK</sequence>
<evidence type="ECO:0000313" key="3">
    <source>
        <dbReference type="Proteomes" id="UP000800097"/>
    </source>
</evidence>
<dbReference type="EMBL" id="ML986526">
    <property type="protein sequence ID" value="KAF2272139.1"/>
    <property type="molecule type" value="Genomic_DNA"/>
</dbReference>
<proteinExistence type="predicted"/>
<feature type="region of interest" description="Disordered" evidence="1">
    <location>
        <begin position="120"/>
        <end position="144"/>
    </location>
</feature>
<evidence type="ECO:0000313" key="2">
    <source>
        <dbReference type="EMBL" id="KAF2272139.1"/>
    </source>
</evidence>